<reference evidence="1" key="1">
    <citation type="submission" date="2020-10" db="EMBL/GenBank/DDBJ databases">
        <title>Chromosome-scale genome assembly of the Allis shad, Alosa alosa.</title>
        <authorList>
            <person name="Margot Z."/>
            <person name="Christophe K."/>
            <person name="Cabau C."/>
            <person name="Louis A."/>
            <person name="Berthelot C."/>
            <person name="Parey E."/>
            <person name="Roest Crollius H."/>
            <person name="Montfort J."/>
            <person name="Robinson-Rechavi M."/>
            <person name="Bucao C."/>
            <person name="Bouchez O."/>
            <person name="Gislard M."/>
            <person name="Lluch J."/>
            <person name="Milhes M."/>
            <person name="Lampietro C."/>
            <person name="Lopez Roques C."/>
            <person name="Donnadieu C."/>
            <person name="Braasch I."/>
            <person name="Desvignes T."/>
            <person name="Postlethwait J."/>
            <person name="Bobe J."/>
            <person name="Guiguen Y."/>
        </authorList>
    </citation>
    <scope>NUCLEOTIDE SEQUENCE</scope>
    <source>
        <strain evidence="1">M-15738</strain>
        <tissue evidence="1">Blood</tissue>
    </source>
</reference>
<dbReference type="AlphaFoldDB" id="A0AAV6H5U1"/>
<evidence type="ECO:0000313" key="2">
    <source>
        <dbReference type="Proteomes" id="UP000823561"/>
    </source>
</evidence>
<evidence type="ECO:0000313" key="1">
    <source>
        <dbReference type="EMBL" id="KAG5281367.1"/>
    </source>
</evidence>
<keyword evidence="2" id="KW-1185">Reference proteome</keyword>
<dbReference type="Proteomes" id="UP000823561">
    <property type="component" value="Chromosome 5"/>
</dbReference>
<name>A0AAV6H5U1_9TELE</name>
<accession>A0AAV6H5U1</accession>
<dbReference type="EMBL" id="JADWDJ010000005">
    <property type="protein sequence ID" value="KAG5281367.1"/>
    <property type="molecule type" value="Genomic_DNA"/>
</dbReference>
<organism evidence="1 2">
    <name type="scientific">Alosa alosa</name>
    <name type="common">allis shad</name>
    <dbReference type="NCBI Taxonomy" id="278164"/>
    <lineage>
        <taxon>Eukaryota</taxon>
        <taxon>Metazoa</taxon>
        <taxon>Chordata</taxon>
        <taxon>Craniata</taxon>
        <taxon>Vertebrata</taxon>
        <taxon>Euteleostomi</taxon>
        <taxon>Actinopterygii</taxon>
        <taxon>Neopterygii</taxon>
        <taxon>Teleostei</taxon>
        <taxon>Clupei</taxon>
        <taxon>Clupeiformes</taxon>
        <taxon>Clupeoidei</taxon>
        <taxon>Clupeidae</taxon>
        <taxon>Alosa</taxon>
    </lineage>
</organism>
<comment type="caution">
    <text evidence="1">The sequence shown here is derived from an EMBL/GenBank/DDBJ whole genome shotgun (WGS) entry which is preliminary data.</text>
</comment>
<protein>
    <submittedName>
        <fullName evidence="1">Uncharacterized protein</fullName>
    </submittedName>
</protein>
<proteinExistence type="predicted"/>
<gene>
    <name evidence="1" type="ORF">AALO_G00071330</name>
</gene>
<sequence length="116" mass="13101">MEYYALWISYVIVAVSKQQKSSSKCVEDAKAYRAGLGPQENVRCFEKLQFIGSADPYELGEGDEVPSSTTRGPLPLITSGIILLSPWFFNNFWKSIPTPDVFLSLTYRYNLKHGNN</sequence>